<dbReference type="Proteomes" id="UP000789752">
    <property type="component" value="Unassembled WGS sequence"/>
</dbReference>
<evidence type="ECO:0000313" key="1">
    <source>
        <dbReference type="EMBL" id="CAG4923322.1"/>
    </source>
</evidence>
<accession>A0ABM8UAL3</accession>
<evidence type="ECO:0000313" key="2">
    <source>
        <dbReference type="Proteomes" id="UP000789752"/>
    </source>
</evidence>
<protein>
    <submittedName>
        <fullName evidence="1">Uncharacterized protein</fullName>
    </submittedName>
</protein>
<keyword evidence="2" id="KW-1185">Reference proteome</keyword>
<comment type="caution">
    <text evidence="1">The sequence shown here is derived from an EMBL/GenBank/DDBJ whole genome shotgun (WGS) entry which is preliminary data.</text>
</comment>
<organism evidence="1 2">
    <name type="scientific">Paraburkholderia gardini</name>
    <dbReference type="NCBI Taxonomy" id="2823469"/>
    <lineage>
        <taxon>Bacteria</taxon>
        <taxon>Pseudomonadati</taxon>
        <taxon>Pseudomonadota</taxon>
        <taxon>Betaproteobacteria</taxon>
        <taxon>Burkholderiales</taxon>
        <taxon>Burkholderiaceae</taxon>
        <taxon>Paraburkholderia</taxon>
    </lineage>
</organism>
<dbReference type="EMBL" id="CAJQYY010000040">
    <property type="protein sequence ID" value="CAG4923322.1"/>
    <property type="molecule type" value="Genomic_DNA"/>
</dbReference>
<reference evidence="1 2" key="1">
    <citation type="submission" date="2021-04" db="EMBL/GenBank/DDBJ databases">
        <authorList>
            <person name="Vanwijnsberghe S."/>
        </authorList>
    </citation>
    <scope>NUCLEOTIDE SEQUENCE [LARGE SCALE GENOMIC DNA]</scope>
    <source>
        <strain evidence="1 2">LMG 32171</strain>
    </source>
</reference>
<sequence length="73" mass="7754">MAAPPHGRLWQGGRPPERVNAAIRPGFFIVKTVSLLVQGKLLPAAVVPAAAPENGASRNATVVQLAARRMQFK</sequence>
<proteinExistence type="predicted"/>
<name>A0ABM8UAL3_9BURK</name>
<gene>
    <name evidence="1" type="ORF">R54767_04984</name>
</gene>